<reference evidence="8 9" key="3">
    <citation type="journal article" date="2017" name="Mol. Plant Pathol.">
        <title>A gapless genome sequence of the fungus Botrytis cinerea.</title>
        <authorList>
            <person name="Van Kan J.A."/>
            <person name="Stassen J.H."/>
            <person name="Mosbach A."/>
            <person name="Van Der Lee T.A."/>
            <person name="Faino L."/>
            <person name="Farmer A.D."/>
            <person name="Papasotiriou D.G."/>
            <person name="Zhou S."/>
            <person name="Seidl M.F."/>
            <person name="Cottam E."/>
            <person name="Edel D."/>
            <person name="Hahn M."/>
            <person name="Schwartz D.C."/>
            <person name="Dietrich R.A."/>
            <person name="Widdison S."/>
            <person name="Scalliet G."/>
        </authorList>
    </citation>
    <scope>NUCLEOTIDE SEQUENCE [LARGE SCALE GENOMIC DNA]</scope>
    <source>
        <strain evidence="8 9">B05.10</strain>
    </source>
</reference>
<dbReference type="InterPro" id="IPR052337">
    <property type="entry name" value="SAT4-like"/>
</dbReference>
<feature type="transmembrane region" description="Helical" evidence="6">
    <location>
        <begin position="246"/>
        <end position="268"/>
    </location>
</feature>
<dbReference type="RefSeq" id="XP_001555846.2">
    <property type="nucleotide sequence ID" value="XM_001555796.2"/>
</dbReference>
<dbReference type="InterPro" id="IPR049326">
    <property type="entry name" value="Rhodopsin_dom_fungi"/>
</dbReference>
<dbReference type="Proteomes" id="UP000001798">
    <property type="component" value="Chromosome 2"/>
</dbReference>
<dbReference type="VEuPathDB" id="FungiDB:Bcin02g00260"/>
<feature type="transmembrane region" description="Helical" evidence="6">
    <location>
        <begin position="52"/>
        <end position="72"/>
    </location>
</feature>
<comment type="subcellular location">
    <subcellularLocation>
        <location evidence="1">Membrane</location>
        <topology evidence="1">Multi-pass membrane protein</topology>
    </subcellularLocation>
</comment>
<protein>
    <recommendedName>
        <fullName evidence="7">Rhodopsin domain-containing protein</fullName>
    </recommendedName>
</protein>
<dbReference type="PANTHER" id="PTHR33048:SF57">
    <property type="entry name" value="INTEGRAL MEMBRANE PROTEIN-RELATED"/>
    <property type="match status" value="1"/>
</dbReference>
<reference evidence="8 9" key="1">
    <citation type="journal article" date="2011" name="PLoS Genet.">
        <title>Genomic analysis of the necrotrophic fungal pathogens Sclerotinia sclerotiorum and Botrytis cinerea.</title>
        <authorList>
            <person name="Amselem J."/>
            <person name="Cuomo C.A."/>
            <person name="van Kan J.A."/>
            <person name="Viaud M."/>
            <person name="Benito E.P."/>
            <person name="Couloux A."/>
            <person name="Coutinho P.M."/>
            <person name="de Vries R.P."/>
            <person name="Dyer P.S."/>
            <person name="Fillinger S."/>
            <person name="Fournier E."/>
            <person name="Gout L."/>
            <person name="Hahn M."/>
            <person name="Kohn L."/>
            <person name="Lapalu N."/>
            <person name="Plummer K.M."/>
            <person name="Pradier J.M."/>
            <person name="Quevillon E."/>
            <person name="Sharon A."/>
            <person name="Simon A."/>
            <person name="ten Have A."/>
            <person name="Tudzynski B."/>
            <person name="Tudzynski P."/>
            <person name="Wincker P."/>
            <person name="Andrew M."/>
            <person name="Anthouard V."/>
            <person name="Beever R.E."/>
            <person name="Beffa R."/>
            <person name="Benoit I."/>
            <person name="Bouzid O."/>
            <person name="Brault B."/>
            <person name="Chen Z."/>
            <person name="Choquer M."/>
            <person name="Collemare J."/>
            <person name="Cotton P."/>
            <person name="Danchin E.G."/>
            <person name="Da Silva C."/>
            <person name="Gautier A."/>
            <person name="Giraud C."/>
            <person name="Giraud T."/>
            <person name="Gonzalez C."/>
            <person name="Grossetete S."/>
            <person name="Guldener U."/>
            <person name="Henrissat B."/>
            <person name="Howlett B.J."/>
            <person name="Kodira C."/>
            <person name="Kretschmer M."/>
            <person name="Lappartient A."/>
            <person name="Leroch M."/>
            <person name="Levis C."/>
            <person name="Mauceli E."/>
            <person name="Neuveglise C."/>
            <person name="Oeser B."/>
            <person name="Pearson M."/>
            <person name="Poulain J."/>
            <person name="Poussereau N."/>
            <person name="Quesneville H."/>
            <person name="Rascle C."/>
            <person name="Schumacher J."/>
            <person name="Segurens B."/>
            <person name="Sexton A."/>
            <person name="Silva E."/>
            <person name="Sirven C."/>
            <person name="Soanes D.M."/>
            <person name="Talbot N.J."/>
            <person name="Templeton M."/>
            <person name="Yandava C."/>
            <person name="Yarden O."/>
            <person name="Zeng Q."/>
            <person name="Rollins J.A."/>
            <person name="Lebrun M.H."/>
            <person name="Dickman M."/>
        </authorList>
    </citation>
    <scope>NUCLEOTIDE SEQUENCE [LARGE SCALE GENOMIC DNA]</scope>
    <source>
        <strain evidence="8 9">B05.10</strain>
    </source>
</reference>
<keyword evidence="2 6" id="KW-0812">Transmembrane</keyword>
<feature type="transmembrane region" description="Helical" evidence="6">
    <location>
        <begin position="214"/>
        <end position="234"/>
    </location>
</feature>
<feature type="domain" description="Rhodopsin" evidence="7">
    <location>
        <begin position="68"/>
        <end position="309"/>
    </location>
</feature>
<reference evidence="8 9" key="2">
    <citation type="journal article" date="2012" name="Eukaryot. Cell">
        <title>Genome update of Botrytis cinerea strains B05.10 and T4.</title>
        <authorList>
            <person name="Staats M."/>
            <person name="van Kan J.A."/>
        </authorList>
    </citation>
    <scope>NUCLEOTIDE SEQUENCE [LARGE SCALE GENOMIC DNA]</scope>
    <source>
        <strain evidence="8 9">B05.10</strain>
    </source>
</reference>
<dbReference type="OrthoDB" id="5273647at2759"/>
<reference evidence="8" key="4">
    <citation type="submission" date="2017-12" db="EMBL/GenBank/DDBJ databases">
        <authorList>
            <person name="van Kan J."/>
        </authorList>
    </citation>
    <scope>NUCLEOTIDE SEQUENCE</scope>
    <source>
        <strain evidence="8">B05.10</strain>
    </source>
</reference>
<dbReference type="GeneID" id="5436420"/>
<evidence type="ECO:0000259" key="7">
    <source>
        <dbReference type="Pfam" id="PF20684"/>
    </source>
</evidence>
<evidence type="ECO:0000256" key="2">
    <source>
        <dbReference type="ARBA" id="ARBA00022692"/>
    </source>
</evidence>
<feature type="transmembrane region" description="Helical" evidence="6">
    <location>
        <begin position="132"/>
        <end position="155"/>
    </location>
</feature>
<proteinExistence type="inferred from homology"/>
<keyword evidence="4 6" id="KW-0472">Membrane</keyword>
<evidence type="ECO:0000256" key="6">
    <source>
        <dbReference type="SAM" id="Phobius"/>
    </source>
</evidence>
<dbReference type="EMBL" id="CP009806">
    <property type="protein sequence ID" value="ATZ46635.1"/>
    <property type="molecule type" value="Genomic_DNA"/>
</dbReference>
<comment type="similarity">
    <text evidence="5">Belongs to the SAT4 family.</text>
</comment>
<organism evidence="8 9">
    <name type="scientific">Botryotinia fuckeliana (strain B05.10)</name>
    <name type="common">Noble rot fungus</name>
    <name type="synonym">Botrytis cinerea</name>
    <dbReference type="NCBI Taxonomy" id="332648"/>
    <lineage>
        <taxon>Eukaryota</taxon>
        <taxon>Fungi</taxon>
        <taxon>Dikarya</taxon>
        <taxon>Ascomycota</taxon>
        <taxon>Pezizomycotina</taxon>
        <taxon>Leotiomycetes</taxon>
        <taxon>Helotiales</taxon>
        <taxon>Sclerotiniaceae</taxon>
        <taxon>Botrytis</taxon>
    </lineage>
</organism>
<accession>A0A384J8H8</accession>
<dbReference type="AlphaFoldDB" id="A0A384J8H8"/>
<evidence type="ECO:0000256" key="4">
    <source>
        <dbReference type="ARBA" id="ARBA00023136"/>
    </source>
</evidence>
<dbReference type="EMBL" id="CP009806">
    <property type="protein sequence ID" value="ATZ46634.1"/>
    <property type="molecule type" value="Genomic_DNA"/>
</dbReference>
<feature type="transmembrane region" description="Helical" evidence="6">
    <location>
        <begin position="167"/>
        <end position="194"/>
    </location>
</feature>
<evidence type="ECO:0000256" key="3">
    <source>
        <dbReference type="ARBA" id="ARBA00022989"/>
    </source>
</evidence>
<feature type="transmembrane region" description="Helical" evidence="6">
    <location>
        <begin position="280"/>
        <end position="304"/>
    </location>
</feature>
<feature type="transmembrane region" description="Helical" evidence="6">
    <location>
        <begin position="84"/>
        <end position="112"/>
    </location>
</feature>
<evidence type="ECO:0000313" key="8">
    <source>
        <dbReference type="EMBL" id="ATZ46634.1"/>
    </source>
</evidence>
<dbReference type="Pfam" id="PF20684">
    <property type="entry name" value="Fung_rhodopsin"/>
    <property type="match status" value="1"/>
</dbReference>
<evidence type="ECO:0000256" key="1">
    <source>
        <dbReference type="ARBA" id="ARBA00004141"/>
    </source>
</evidence>
<dbReference type="KEGG" id="bfu:BCIN_02g00260"/>
<gene>
    <name evidence="8" type="ORF">BCIN_02g00260</name>
</gene>
<sequence length="414" mass="45743">MYYPRVLESEKVTDLRYSFTGTGNFYPFTMGNTNSHPKHLGALTSPKGLGNVVTIVIFAILSIAAVGLRIWSKVVIRRAFRPDDYCIFVALLFWMGFVVCEIMAVVPGALGFHVEEALKYLGPDSLTVTLKAFLASSPVWIISTSLVKISILSFYTTIFPSRTFHIIVYSIIAVNAVYCVGYIFASLFICTPFAFNWDKTLTNGKCGNTLQLEISSASINMIFDLIVVFLPMPTLWRLKMAVRKKLFVSFILGLGLCICVMNITRVVLETRQDNVDFTYGLVYAGLFAGLENGIGIIVACLPTYGPLIRGRAKGFNSAEPESYILNRKNSYFQRKTKESSYTTTMASFDEEGFERLHENMDGVPLKSLQNGGVGAQSSAWVAVDSRSDKSTLNFGESEGIAVKTELKMTSSGVP</sequence>
<dbReference type="GO" id="GO:0016020">
    <property type="term" value="C:membrane"/>
    <property type="evidence" value="ECO:0007669"/>
    <property type="project" value="UniProtKB-SubCell"/>
</dbReference>
<keyword evidence="3 6" id="KW-1133">Transmembrane helix</keyword>
<name>A0A384J8H8_BOTFB</name>
<dbReference type="PANTHER" id="PTHR33048">
    <property type="entry name" value="PTH11-LIKE INTEGRAL MEMBRANE PROTEIN (AFU_ORTHOLOGUE AFUA_5G11245)"/>
    <property type="match status" value="1"/>
</dbReference>
<evidence type="ECO:0000313" key="9">
    <source>
        <dbReference type="Proteomes" id="UP000001798"/>
    </source>
</evidence>
<keyword evidence="9" id="KW-1185">Reference proteome</keyword>
<dbReference type="RefSeq" id="XP_024546798.1">
    <property type="nucleotide sequence ID" value="XM_024691028.1"/>
</dbReference>
<evidence type="ECO:0000256" key="5">
    <source>
        <dbReference type="ARBA" id="ARBA00038359"/>
    </source>
</evidence>